<keyword evidence="3" id="KW-1185">Reference proteome</keyword>
<feature type="compositionally biased region" description="Basic residues" evidence="1">
    <location>
        <begin position="47"/>
        <end position="66"/>
    </location>
</feature>
<gene>
    <name evidence="2" type="ORF">L484_006200</name>
</gene>
<accession>W9QWN5</accession>
<dbReference type="Proteomes" id="UP000030645">
    <property type="component" value="Unassembled WGS sequence"/>
</dbReference>
<feature type="region of interest" description="Disordered" evidence="1">
    <location>
        <begin position="1"/>
        <end position="151"/>
    </location>
</feature>
<evidence type="ECO:0000313" key="2">
    <source>
        <dbReference type="EMBL" id="EXB23619.1"/>
    </source>
</evidence>
<proteinExistence type="predicted"/>
<protein>
    <submittedName>
        <fullName evidence="2">Uncharacterized protein</fullName>
    </submittedName>
</protein>
<reference evidence="3" key="1">
    <citation type="submission" date="2013-01" db="EMBL/GenBank/DDBJ databases">
        <title>Draft Genome Sequence of a Mulberry Tree, Morus notabilis C.K. Schneid.</title>
        <authorList>
            <person name="He N."/>
            <person name="Zhao S."/>
        </authorList>
    </citation>
    <scope>NUCLEOTIDE SEQUENCE</scope>
</reference>
<feature type="compositionally biased region" description="Basic and acidic residues" evidence="1">
    <location>
        <begin position="78"/>
        <end position="96"/>
    </location>
</feature>
<evidence type="ECO:0000313" key="3">
    <source>
        <dbReference type="Proteomes" id="UP000030645"/>
    </source>
</evidence>
<evidence type="ECO:0000256" key="1">
    <source>
        <dbReference type="SAM" id="MobiDB-lite"/>
    </source>
</evidence>
<name>W9QWN5_9ROSA</name>
<sequence>MLVHAFQGQAPAAPVKPAPNIQPIEEEDEDRPSTEPEPSASQPTSRRNSRYKHVSTARRMNGRHSSSRSSRTQPRASVFDHLDRRANSHKFSEGSSHRRTRSEFQPPPPLDFAEQRSRSVNRGFPSPSENRRDSSSYPNFNADLRRRTASK</sequence>
<organism evidence="2 3">
    <name type="scientific">Morus notabilis</name>
    <dbReference type="NCBI Taxonomy" id="981085"/>
    <lineage>
        <taxon>Eukaryota</taxon>
        <taxon>Viridiplantae</taxon>
        <taxon>Streptophyta</taxon>
        <taxon>Embryophyta</taxon>
        <taxon>Tracheophyta</taxon>
        <taxon>Spermatophyta</taxon>
        <taxon>Magnoliopsida</taxon>
        <taxon>eudicotyledons</taxon>
        <taxon>Gunneridae</taxon>
        <taxon>Pentapetalae</taxon>
        <taxon>rosids</taxon>
        <taxon>fabids</taxon>
        <taxon>Rosales</taxon>
        <taxon>Moraceae</taxon>
        <taxon>Moreae</taxon>
        <taxon>Morus</taxon>
    </lineage>
</organism>
<dbReference type="EMBL" id="KE343325">
    <property type="protein sequence ID" value="EXB23619.1"/>
    <property type="molecule type" value="Genomic_DNA"/>
</dbReference>
<dbReference type="AlphaFoldDB" id="W9QWN5"/>